<evidence type="ECO:0000256" key="1">
    <source>
        <dbReference type="SAM" id="MobiDB-lite"/>
    </source>
</evidence>
<dbReference type="EMBL" id="ML170162">
    <property type="protein sequence ID" value="TDL26206.1"/>
    <property type="molecule type" value="Genomic_DNA"/>
</dbReference>
<accession>A0A4Y7QFS4</accession>
<feature type="compositionally biased region" description="Acidic residues" evidence="1">
    <location>
        <begin position="138"/>
        <end position="149"/>
    </location>
</feature>
<name>A0A4Y7QFS4_9AGAM</name>
<feature type="region of interest" description="Disordered" evidence="1">
    <location>
        <begin position="119"/>
        <end position="150"/>
    </location>
</feature>
<proteinExistence type="predicted"/>
<dbReference type="STRING" id="50990.A0A4Y7QFS4"/>
<evidence type="ECO:0000313" key="2">
    <source>
        <dbReference type="EMBL" id="TDL26206.1"/>
    </source>
</evidence>
<keyword evidence="3" id="KW-1185">Reference proteome</keyword>
<dbReference type="OrthoDB" id="204784at2759"/>
<dbReference type="AlphaFoldDB" id="A0A4Y7QFS4"/>
<reference evidence="2 3" key="1">
    <citation type="submission" date="2018-06" db="EMBL/GenBank/DDBJ databases">
        <title>A transcriptomic atlas of mushroom development highlights an independent origin of complex multicellularity.</title>
        <authorList>
            <consortium name="DOE Joint Genome Institute"/>
            <person name="Krizsan K."/>
            <person name="Almasi E."/>
            <person name="Merenyi Z."/>
            <person name="Sahu N."/>
            <person name="Viragh M."/>
            <person name="Koszo T."/>
            <person name="Mondo S."/>
            <person name="Kiss B."/>
            <person name="Balint B."/>
            <person name="Kues U."/>
            <person name="Barry K."/>
            <person name="Hegedus J.C."/>
            <person name="Henrissat B."/>
            <person name="Johnson J."/>
            <person name="Lipzen A."/>
            <person name="Ohm R."/>
            <person name="Nagy I."/>
            <person name="Pangilinan J."/>
            <person name="Yan J."/>
            <person name="Xiong Y."/>
            <person name="Grigoriev I.V."/>
            <person name="Hibbett D.S."/>
            <person name="Nagy L.G."/>
        </authorList>
    </citation>
    <scope>NUCLEOTIDE SEQUENCE [LARGE SCALE GENOMIC DNA]</scope>
    <source>
        <strain evidence="2 3">SZMC22713</strain>
    </source>
</reference>
<organism evidence="2 3">
    <name type="scientific">Rickenella mellea</name>
    <dbReference type="NCBI Taxonomy" id="50990"/>
    <lineage>
        <taxon>Eukaryota</taxon>
        <taxon>Fungi</taxon>
        <taxon>Dikarya</taxon>
        <taxon>Basidiomycota</taxon>
        <taxon>Agaricomycotina</taxon>
        <taxon>Agaricomycetes</taxon>
        <taxon>Hymenochaetales</taxon>
        <taxon>Rickenellaceae</taxon>
        <taxon>Rickenella</taxon>
    </lineage>
</organism>
<sequence>MTVSPFGVFLAEKYGDLKSEEPARRKRKLIVAQAFWQLTLEETKGLSNTSTQAEGPISEILDDIDDDEDIYDTPTGIGIVLRTDFSDDEAWNNFCQKLRDAEKEIQNEPVEDAVMDTDSAAKPLAPPPAIASGSTGNDADDMDEGDDNDPSLAHMFAVVDPPQSERQRFHNISNITALRLFNDVDIVEALKPSPGSARVKFNRLIDQEGYQEVYLGKVLWIYDSQSNKDQSARLVNQRSDVYGAATGDSWRFKVSFLPELQLNLYSGTLKIDFDGYSERDRNIREAEMYPMHGSAAL</sequence>
<gene>
    <name evidence="2" type="ORF">BD410DRAFT_764628</name>
</gene>
<protein>
    <submittedName>
        <fullName evidence="2">Uncharacterized protein</fullName>
    </submittedName>
</protein>
<evidence type="ECO:0000313" key="3">
    <source>
        <dbReference type="Proteomes" id="UP000294933"/>
    </source>
</evidence>
<dbReference type="Proteomes" id="UP000294933">
    <property type="component" value="Unassembled WGS sequence"/>
</dbReference>
<dbReference type="VEuPathDB" id="FungiDB:BD410DRAFT_764628"/>